<keyword evidence="2" id="KW-1185">Reference proteome</keyword>
<gene>
    <name evidence="1" type="ORF">M9Y10_001446</name>
</gene>
<reference evidence="1 2" key="1">
    <citation type="submission" date="2024-04" db="EMBL/GenBank/DDBJ databases">
        <title>Tritrichomonas musculus Genome.</title>
        <authorList>
            <person name="Alves-Ferreira E."/>
            <person name="Grigg M."/>
            <person name="Lorenzi H."/>
            <person name="Galac M."/>
        </authorList>
    </citation>
    <scope>NUCLEOTIDE SEQUENCE [LARGE SCALE GENOMIC DNA]</scope>
    <source>
        <strain evidence="1 2">EAF2021</strain>
    </source>
</reference>
<evidence type="ECO:0000313" key="1">
    <source>
        <dbReference type="EMBL" id="KAK8899144.1"/>
    </source>
</evidence>
<accession>A0ABR2L709</accession>
<proteinExistence type="predicted"/>
<evidence type="ECO:0000313" key="2">
    <source>
        <dbReference type="Proteomes" id="UP001470230"/>
    </source>
</evidence>
<dbReference type="EMBL" id="JAPFFF010000001">
    <property type="protein sequence ID" value="KAK8899144.1"/>
    <property type="molecule type" value="Genomic_DNA"/>
</dbReference>
<organism evidence="1 2">
    <name type="scientific">Tritrichomonas musculus</name>
    <dbReference type="NCBI Taxonomy" id="1915356"/>
    <lineage>
        <taxon>Eukaryota</taxon>
        <taxon>Metamonada</taxon>
        <taxon>Parabasalia</taxon>
        <taxon>Tritrichomonadida</taxon>
        <taxon>Tritrichomonadidae</taxon>
        <taxon>Tritrichomonas</taxon>
    </lineage>
</organism>
<name>A0ABR2L709_9EUKA</name>
<sequence length="281" mass="32315">MNHNSNPYEAIKYSPDLNFCQIFNNVGDSIRVFIPIDDVKLDSPALKENKVYGSGPYSINSDILAIIAYMGILFPRTYDDKKYWKTSSVCFSPEKEDDIQKDVQIKIVNDEFGLLGVIATVVADEPQSYYKSSQRYDIKSQEEENNGAPFSINIIKASLAMSCEQPIIVDDYKKIVRRYLKPVSIKYDDRFPYIREYFTIQTCRFLFSQYDAIFFTDQGNLVLSGEDSSQLHLFSLNENNETKLLGDLKIDNVYFDDTSITFSNFGTFNVSYFAIPLKKNK</sequence>
<comment type="caution">
    <text evidence="1">The sequence shown here is derived from an EMBL/GenBank/DDBJ whole genome shotgun (WGS) entry which is preliminary data.</text>
</comment>
<protein>
    <submittedName>
        <fullName evidence="1">Uncharacterized protein</fullName>
    </submittedName>
</protein>
<dbReference type="Proteomes" id="UP001470230">
    <property type="component" value="Unassembled WGS sequence"/>
</dbReference>